<dbReference type="AlphaFoldDB" id="D7FLY9"/>
<evidence type="ECO:0000313" key="12">
    <source>
        <dbReference type="EMBL" id="CBJ29814.1"/>
    </source>
</evidence>
<dbReference type="InterPro" id="IPR023395">
    <property type="entry name" value="MCP_dom_sf"/>
</dbReference>
<dbReference type="OrthoDB" id="14252at2759"/>
<dbReference type="Proteomes" id="UP000002630">
    <property type="component" value="Linkage Group LG21"/>
</dbReference>
<dbReference type="PANTHER" id="PTHR45624">
    <property type="entry name" value="MITOCHONDRIAL BASIC AMINO ACIDS TRANSPORTER-RELATED"/>
    <property type="match status" value="1"/>
</dbReference>
<dbReference type="PROSITE" id="PS50920">
    <property type="entry name" value="SOLCAR"/>
    <property type="match status" value="2"/>
</dbReference>
<comment type="subcellular location">
    <subcellularLocation>
        <location evidence="1">Mitochondrion membrane</location>
        <topology evidence="1">Multi-pass membrane protein</topology>
    </subcellularLocation>
</comment>
<evidence type="ECO:0000256" key="6">
    <source>
        <dbReference type="ARBA" id="ARBA00022989"/>
    </source>
</evidence>
<evidence type="ECO:0000256" key="4">
    <source>
        <dbReference type="ARBA" id="ARBA00022692"/>
    </source>
</evidence>
<evidence type="ECO:0000256" key="8">
    <source>
        <dbReference type="ARBA" id="ARBA00023136"/>
    </source>
</evidence>
<evidence type="ECO:0000256" key="3">
    <source>
        <dbReference type="ARBA" id="ARBA00022448"/>
    </source>
</evidence>
<reference evidence="12 13" key="1">
    <citation type="journal article" date="2010" name="Nature">
        <title>The Ectocarpus genome and the independent evolution of multicellularity in brown algae.</title>
        <authorList>
            <person name="Cock J.M."/>
            <person name="Sterck L."/>
            <person name="Rouze P."/>
            <person name="Scornet D."/>
            <person name="Allen A.E."/>
            <person name="Amoutzias G."/>
            <person name="Anthouard V."/>
            <person name="Artiguenave F."/>
            <person name="Aury J.M."/>
            <person name="Badger J.H."/>
            <person name="Beszteri B."/>
            <person name="Billiau K."/>
            <person name="Bonnet E."/>
            <person name="Bothwell J.H."/>
            <person name="Bowler C."/>
            <person name="Boyen C."/>
            <person name="Brownlee C."/>
            <person name="Carrano C.J."/>
            <person name="Charrier B."/>
            <person name="Cho G.Y."/>
            <person name="Coelho S.M."/>
            <person name="Collen J."/>
            <person name="Corre E."/>
            <person name="Da Silva C."/>
            <person name="Delage L."/>
            <person name="Delaroque N."/>
            <person name="Dittami S.M."/>
            <person name="Doulbeau S."/>
            <person name="Elias M."/>
            <person name="Farnham G."/>
            <person name="Gachon C.M."/>
            <person name="Gschloessl B."/>
            <person name="Heesch S."/>
            <person name="Jabbari K."/>
            <person name="Jubin C."/>
            <person name="Kawai H."/>
            <person name="Kimura K."/>
            <person name="Kloareg B."/>
            <person name="Kupper F.C."/>
            <person name="Lang D."/>
            <person name="Le Bail A."/>
            <person name="Leblanc C."/>
            <person name="Lerouge P."/>
            <person name="Lohr M."/>
            <person name="Lopez P.J."/>
            <person name="Martens C."/>
            <person name="Maumus F."/>
            <person name="Michel G."/>
            <person name="Miranda-Saavedra D."/>
            <person name="Morales J."/>
            <person name="Moreau H."/>
            <person name="Motomura T."/>
            <person name="Nagasato C."/>
            <person name="Napoli C.A."/>
            <person name="Nelson D.R."/>
            <person name="Nyvall-Collen P."/>
            <person name="Peters A.F."/>
            <person name="Pommier C."/>
            <person name="Potin P."/>
            <person name="Poulain J."/>
            <person name="Quesneville H."/>
            <person name="Read B."/>
            <person name="Rensing S.A."/>
            <person name="Ritter A."/>
            <person name="Rousvoal S."/>
            <person name="Samanta M."/>
            <person name="Samson G."/>
            <person name="Schroeder D.C."/>
            <person name="Segurens B."/>
            <person name="Strittmatter M."/>
            <person name="Tonon T."/>
            <person name="Tregear J.W."/>
            <person name="Valentin K."/>
            <person name="von Dassow P."/>
            <person name="Yamagishi T."/>
            <person name="Van de Peer Y."/>
            <person name="Wincker P."/>
        </authorList>
    </citation>
    <scope>NUCLEOTIDE SEQUENCE [LARGE SCALE GENOMIC DNA]</scope>
    <source>
        <strain evidence="13">Ec32 / CCAP1310/4</strain>
    </source>
</reference>
<organism evidence="12 13">
    <name type="scientific">Ectocarpus siliculosus</name>
    <name type="common">Brown alga</name>
    <name type="synonym">Conferva siliculosa</name>
    <dbReference type="NCBI Taxonomy" id="2880"/>
    <lineage>
        <taxon>Eukaryota</taxon>
        <taxon>Sar</taxon>
        <taxon>Stramenopiles</taxon>
        <taxon>Ochrophyta</taxon>
        <taxon>PX clade</taxon>
        <taxon>Phaeophyceae</taxon>
        <taxon>Ectocarpales</taxon>
        <taxon>Ectocarpaceae</taxon>
        <taxon>Ectocarpus</taxon>
    </lineage>
</organism>
<evidence type="ECO:0000256" key="9">
    <source>
        <dbReference type="PROSITE-ProRule" id="PRU00282"/>
    </source>
</evidence>
<keyword evidence="4 9" id="KW-0812">Transmembrane</keyword>
<dbReference type="EMBL" id="FN648158">
    <property type="protein sequence ID" value="CBJ29814.1"/>
    <property type="molecule type" value="Genomic_DNA"/>
</dbReference>
<evidence type="ECO:0000256" key="1">
    <source>
        <dbReference type="ARBA" id="ARBA00004225"/>
    </source>
</evidence>
<evidence type="ECO:0000256" key="10">
    <source>
        <dbReference type="RuleBase" id="RU000488"/>
    </source>
</evidence>
<dbReference type="InParanoid" id="D7FLY9"/>
<dbReference type="Gene3D" id="1.50.40.10">
    <property type="entry name" value="Mitochondrial carrier domain"/>
    <property type="match status" value="1"/>
</dbReference>
<sequence length="259" mass="28049">MAAHEGLMSWYRGLLSPVAGYGAMFAVSFSSYGMASRFLQRRRKEDGGGGGSGEVFLWEKSAAGFFAGAMNSPFRTVFDRVKTVMQVRVGNGRAAPYSWSGACAADLVRREGVMSGLFRGIESTMLREMLQCAIYYPSYEVTKDLLARRSTSGKSSVPEPALQMLAGGIAGCATWLPPVYCLDVIKTRLQSAEPGVYGGTWDCLRKTVRSEGTPVLFRGLGLSMLRAFPMHGLVFVGYETTIGLLTTRENCPTAVLANT</sequence>
<dbReference type="OMA" id="ITSWIVT"/>
<evidence type="ECO:0000256" key="11">
    <source>
        <dbReference type="SAM" id="Phobius"/>
    </source>
</evidence>
<evidence type="ECO:0000313" key="13">
    <source>
        <dbReference type="Proteomes" id="UP000002630"/>
    </source>
</evidence>
<dbReference type="eggNOG" id="KOG0758">
    <property type="taxonomic scope" value="Eukaryota"/>
</dbReference>
<keyword evidence="7" id="KW-0496">Mitochondrion</keyword>
<dbReference type="GO" id="GO:0022857">
    <property type="term" value="F:transmembrane transporter activity"/>
    <property type="evidence" value="ECO:0007669"/>
    <property type="project" value="TreeGrafter"/>
</dbReference>
<protein>
    <submittedName>
        <fullName evidence="12">Carnitine/acylcarnitine carrier protein</fullName>
    </submittedName>
</protein>
<evidence type="ECO:0000256" key="7">
    <source>
        <dbReference type="ARBA" id="ARBA00023128"/>
    </source>
</evidence>
<dbReference type="InterPro" id="IPR018108">
    <property type="entry name" value="MCP_transmembrane"/>
</dbReference>
<accession>D7FLY9</accession>
<keyword evidence="8 9" id="KW-0472">Membrane</keyword>
<dbReference type="SUPFAM" id="SSF103506">
    <property type="entry name" value="Mitochondrial carrier"/>
    <property type="match status" value="1"/>
</dbReference>
<keyword evidence="6 11" id="KW-1133">Transmembrane helix</keyword>
<proteinExistence type="inferred from homology"/>
<keyword evidence="3 10" id="KW-0813">Transport</keyword>
<keyword evidence="5" id="KW-0677">Repeat</keyword>
<dbReference type="STRING" id="2880.D7FLY9"/>
<keyword evidence="13" id="KW-1185">Reference proteome</keyword>
<feature type="transmembrane region" description="Helical" evidence="11">
    <location>
        <begin position="14"/>
        <end position="35"/>
    </location>
</feature>
<dbReference type="EMBL" id="FN649746">
    <property type="protein sequence ID" value="CBJ29814.1"/>
    <property type="molecule type" value="Genomic_DNA"/>
</dbReference>
<dbReference type="InterPro" id="IPR050567">
    <property type="entry name" value="Mitochondrial_Carrier"/>
</dbReference>
<feature type="repeat" description="Solcar" evidence="9">
    <location>
        <begin position="55"/>
        <end position="145"/>
    </location>
</feature>
<feature type="repeat" description="Solcar" evidence="9">
    <location>
        <begin position="158"/>
        <end position="244"/>
    </location>
</feature>
<evidence type="ECO:0000256" key="5">
    <source>
        <dbReference type="ARBA" id="ARBA00022737"/>
    </source>
</evidence>
<gene>
    <name evidence="12" type="ORF">Esi_0162_0032</name>
</gene>
<evidence type="ECO:0000256" key="2">
    <source>
        <dbReference type="ARBA" id="ARBA00006375"/>
    </source>
</evidence>
<dbReference type="GO" id="GO:0031966">
    <property type="term" value="C:mitochondrial membrane"/>
    <property type="evidence" value="ECO:0007669"/>
    <property type="project" value="UniProtKB-SubCell"/>
</dbReference>
<comment type="similarity">
    <text evidence="2 10">Belongs to the mitochondrial carrier (TC 2.A.29) family.</text>
</comment>
<dbReference type="Pfam" id="PF00153">
    <property type="entry name" value="Mito_carr"/>
    <property type="match status" value="2"/>
</dbReference>
<name>D7FLY9_ECTSI</name>